<evidence type="ECO:0000256" key="6">
    <source>
        <dbReference type="ARBA" id="ARBA00023316"/>
    </source>
</evidence>
<dbReference type="Gene3D" id="2.40.440.10">
    <property type="entry name" value="L,D-transpeptidase catalytic domain-like"/>
    <property type="match status" value="1"/>
</dbReference>
<dbReference type="STRING" id="713585.THITH_06545"/>
<evidence type="ECO:0000256" key="2">
    <source>
        <dbReference type="ARBA" id="ARBA00005992"/>
    </source>
</evidence>
<feature type="active site" description="Nucleophile" evidence="7">
    <location>
        <position position="180"/>
    </location>
</feature>
<dbReference type="HOGENOM" id="CLU_102842_3_0_6"/>
<dbReference type="GO" id="GO:0009252">
    <property type="term" value="P:peptidoglycan biosynthetic process"/>
    <property type="evidence" value="ECO:0007669"/>
    <property type="project" value="UniProtKB-UniPathway"/>
</dbReference>
<feature type="signal peptide" evidence="8">
    <location>
        <begin position="1"/>
        <end position="28"/>
    </location>
</feature>
<dbReference type="PANTHER" id="PTHR36699">
    <property type="entry name" value="LD-TRANSPEPTIDASE"/>
    <property type="match status" value="1"/>
</dbReference>
<dbReference type="PANTHER" id="PTHR36699:SF1">
    <property type="entry name" value="L,D-TRANSPEPTIDASE YAFK-RELATED"/>
    <property type="match status" value="1"/>
</dbReference>
<dbReference type="SUPFAM" id="SSF141523">
    <property type="entry name" value="L,D-transpeptidase catalytic domain-like"/>
    <property type="match status" value="1"/>
</dbReference>
<dbReference type="KEGG" id="tti:THITH_06545"/>
<dbReference type="InterPro" id="IPR038063">
    <property type="entry name" value="Transpep_catalytic_dom"/>
</dbReference>
<evidence type="ECO:0000256" key="3">
    <source>
        <dbReference type="ARBA" id="ARBA00022679"/>
    </source>
</evidence>
<evidence type="ECO:0000313" key="10">
    <source>
        <dbReference type="EMBL" id="AHE97971.1"/>
    </source>
</evidence>
<dbReference type="Pfam" id="PF03734">
    <property type="entry name" value="YkuD"/>
    <property type="match status" value="1"/>
</dbReference>
<dbReference type="EMBL" id="CP007029">
    <property type="protein sequence ID" value="AHE97971.1"/>
    <property type="molecule type" value="Genomic_DNA"/>
</dbReference>
<evidence type="ECO:0000256" key="7">
    <source>
        <dbReference type="PROSITE-ProRule" id="PRU01373"/>
    </source>
</evidence>
<feature type="domain" description="L,D-TPase catalytic" evidence="9">
    <location>
        <begin position="47"/>
        <end position="204"/>
    </location>
</feature>
<dbReference type="AlphaFoldDB" id="W0DHS4"/>
<dbReference type="RefSeq" id="WP_006748648.1">
    <property type="nucleotide sequence ID" value="NZ_CP007029.1"/>
</dbReference>
<evidence type="ECO:0000256" key="4">
    <source>
        <dbReference type="ARBA" id="ARBA00022960"/>
    </source>
</evidence>
<evidence type="ECO:0000259" key="9">
    <source>
        <dbReference type="PROSITE" id="PS52029"/>
    </source>
</evidence>
<gene>
    <name evidence="10" type="ORF">THITH_06545</name>
</gene>
<keyword evidence="3" id="KW-0808">Transferase</keyword>
<reference evidence="10 11" key="1">
    <citation type="submission" date="2013-12" db="EMBL/GenBank/DDBJ databases">
        <authorList>
            <consortium name="DOE Joint Genome Institute"/>
            <person name="Muyzer G."/>
            <person name="Huntemann M."/>
            <person name="Han J."/>
            <person name="Chen A."/>
            <person name="Kyrpides N."/>
            <person name="Mavromatis K."/>
            <person name="Markowitz V."/>
            <person name="Palaniappan K."/>
            <person name="Ivanova N."/>
            <person name="Schaumberg A."/>
            <person name="Pati A."/>
            <person name="Liolios K."/>
            <person name="Nordberg H.P."/>
            <person name="Cantor M.N."/>
            <person name="Hua S.X."/>
            <person name="Woyke T."/>
        </authorList>
    </citation>
    <scope>NUCLEOTIDE SEQUENCE [LARGE SCALE GENOMIC DNA]</scope>
    <source>
        <strain evidence="10 11">ARh 1</strain>
    </source>
</reference>
<comment type="similarity">
    <text evidence="2">Belongs to the YkuD family.</text>
</comment>
<comment type="pathway">
    <text evidence="1 7">Cell wall biogenesis; peptidoglycan biosynthesis.</text>
</comment>
<keyword evidence="5 7" id="KW-0573">Peptidoglycan synthesis</keyword>
<sequence length="204" mass="22789">MSPWSRRRFTRMMLGMPLALLVAMPARSNPIEALLASAQAPRHSNELWVLVDDAEATLSVYRGHALIERFFPVSLGRSGAKPQRLRGGNVTPLGEFRVNRFNHDSHWHIFIGIDYPTAAHARMALESGVFTEGDYEDFMRHLARHGQPPQNTALGGAIGIHGIGRGDPEIHSRFHWTQGCVAVTNEQIERLAELVDIGTRIVIR</sequence>
<dbReference type="UniPathway" id="UPA00219"/>
<dbReference type="OrthoDB" id="9809748at2"/>
<evidence type="ECO:0000313" key="11">
    <source>
        <dbReference type="Proteomes" id="UP000005289"/>
    </source>
</evidence>
<dbReference type="PROSITE" id="PS52029">
    <property type="entry name" value="LD_TPASE"/>
    <property type="match status" value="1"/>
</dbReference>
<dbReference type="Proteomes" id="UP000005289">
    <property type="component" value="Chromosome"/>
</dbReference>
<evidence type="ECO:0000256" key="8">
    <source>
        <dbReference type="SAM" id="SignalP"/>
    </source>
</evidence>
<dbReference type="GO" id="GO:0016740">
    <property type="term" value="F:transferase activity"/>
    <property type="evidence" value="ECO:0007669"/>
    <property type="project" value="UniProtKB-KW"/>
</dbReference>
<name>W0DHS4_9GAMM</name>
<accession>W0DHS4</accession>
<keyword evidence="8" id="KW-0732">Signal</keyword>
<evidence type="ECO:0000256" key="5">
    <source>
        <dbReference type="ARBA" id="ARBA00022984"/>
    </source>
</evidence>
<dbReference type="GO" id="GO:0008360">
    <property type="term" value="P:regulation of cell shape"/>
    <property type="evidence" value="ECO:0007669"/>
    <property type="project" value="UniProtKB-UniRule"/>
</dbReference>
<dbReference type="GO" id="GO:0004180">
    <property type="term" value="F:carboxypeptidase activity"/>
    <property type="evidence" value="ECO:0007669"/>
    <property type="project" value="UniProtKB-ARBA"/>
</dbReference>
<dbReference type="GO" id="GO:0071555">
    <property type="term" value="P:cell wall organization"/>
    <property type="evidence" value="ECO:0007669"/>
    <property type="project" value="UniProtKB-UniRule"/>
</dbReference>
<keyword evidence="6 7" id="KW-0961">Cell wall biogenesis/degradation</keyword>
<feature type="chain" id="PRO_5004786792" description="L,D-TPase catalytic domain-containing protein" evidence="8">
    <location>
        <begin position="29"/>
        <end position="204"/>
    </location>
</feature>
<evidence type="ECO:0000256" key="1">
    <source>
        <dbReference type="ARBA" id="ARBA00004752"/>
    </source>
</evidence>
<keyword evidence="11" id="KW-1185">Reference proteome</keyword>
<feature type="active site" description="Proton donor/acceptor" evidence="7">
    <location>
        <position position="161"/>
    </location>
</feature>
<dbReference type="CDD" id="cd16913">
    <property type="entry name" value="YkuD_like"/>
    <property type="match status" value="1"/>
</dbReference>
<dbReference type="InterPro" id="IPR005490">
    <property type="entry name" value="LD_TPept_cat_dom"/>
</dbReference>
<keyword evidence="4 7" id="KW-0133">Cell shape</keyword>
<organism evidence="10 11">
    <name type="scientific">Thioalkalivibrio paradoxus ARh 1</name>
    <dbReference type="NCBI Taxonomy" id="713585"/>
    <lineage>
        <taxon>Bacteria</taxon>
        <taxon>Pseudomonadati</taxon>
        <taxon>Pseudomonadota</taxon>
        <taxon>Gammaproteobacteria</taxon>
        <taxon>Chromatiales</taxon>
        <taxon>Ectothiorhodospiraceae</taxon>
        <taxon>Thioalkalivibrio</taxon>
    </lineage>
</organism>
<protein>
    <recommendedName>
        <fullName evidence="9">L,D-TPase catalytic domain-containing protein</fullName>
    </recommendedName>
</protein>
<proteinExistence type="inferred from homology"/>